<feature type="signal peptide" evidence="2">
    <location>
        <begin position="1"/>
        <end position="17"/>
    </location>
</feature>
<evidence type="ECO:0000313" key="3">
    <source>
        <dbReference type="EMBL" id="GIQ84869.1"/>
    </source>
</evidence>
<gene>
    <name evidence="3" type="ORF">KIPB_006447</name>
</gene>
<proteinExistence type="predicted"/>
<name>A0A9K3GI66_9EUKA</name>
<feature type="chain" id="PRO_5039916667" description="Leucine-rich repeat domain, L domain-like" evidence="2">
    <location>
        <begin position="18"/>
        <end position="366"/>
    </location>
</feature>
<dbReference type="Proteomes" id="UP000265618">
    <property type="component" value="Unassembled WGS sequence"/>
</dbReference>
<evidence type="ECO:0008006" key="5">
    <source>
        <dbReference type="Google" id="ProtNLM"/>
    </source>
</evidence>
<feature type="compositionally biased region" description="Basic and acidic residues" evidence="1">
    <location>
        <begin position="112"/>
        <end position="125"/>
    </location>
</feature>
<reference evidence="3 4" key="1">
    <citation type="journal article" date="2018" name="PLoS ONE">
        <title>The draft genome of Kipferlia bialata reveals reductive genome evolution in fornicate parasites.</title>
        <authorList>
            <person name="Tanifuji G."/>
            <person name="Takabayashi S."/>
            <person name="Kume K."/>
            <person name="Takagi M."/>
            <person name="Nakayama T."/>
            <person name="Kamikawa R."/>
            <person name="Inagaki Y."/>
            <person name="Hashimoto T."/>
        </authorList>
    </citation>
    <scope>NUCLEOTIDE SEQUENCE [LARGE SCALE GENOMIC DNA]</scope>
    <source>
        <strain evidence="3">NY0173</strain>
    </source>
</reference>
<accession>A0A9K3GI66</accession>
<keyword evidence="4" id="KW-1185">Reference proteome</keyword>
<dbReference type="EMBL" id="BDIP01001656">
    <property type="protein sequence ID" value="GIQ84869.1"/>
    <property type="molecule type" value="Genomic_DNA"/>
</dbReference>
<evidence type="ECO:0000313" key="4">
    <source>
        <dbReference type="Proteomes" id="UP000265618"/>
    </source>
</evidence>
<organism evidence="3 4">
    <name type="scientific">Kipferlia bialata</name>
    <dbReference type="NCBI Taxonomy" id="797122"/>
    <lineage>
        <taxon>Eukaryota</taxon>
        <taxon>Metamonada</taxon>
        <taxon>Carpediemonas-like organisms</taxon>
        <taxon>Kipferlia</taxon>
    </lineage>
</organism>
<dbReference type="AlphaFoldDB" id="A0A9K3GI66"/>
<protein>
    <recommendedName>
        <fullName evidence="5">Leucine-rich repeat domain, L domain-like</fullName>
    </recommendedName>
</protein>
<feature type="region of interest" description="Disordered" evidence="1">
    <location>
        <begin position="101"/>
        <end position="127"/>
    </location>
</feature>
<keyword evidence="2" id="KW-0732">Signal</keyword>
<comment type="caution">
    <text evidence="3">The sequence shown here is derived from an EMBL/GenBank/DDBJ whole genome shotgun (WGS) entry which is preliminary data.</text>
</comment>
<feature type="compositionally biased region" description="Low complexity" evidence="1">
    <location>
        <begin position="101"/>
        <end position="111"/>
    </location>
</feature>
<evidence type="ECO:0000256" key="2">
    <source>
        <dbReference type="SAM" id="SignalP"/>
    </source>
</evidence>
<evidence type="ECO:0000256" key="1">
    <source>
        <dbReference type="SAM" id="MobiDB-lite"/>
    </source>
</evidence>
<sequence length="366" mass="39404">MLKCGALSLLLLSPSKAGREAEREADKDKAGISVSVLGGHRAIFRSGKGLSFDVSHDVRDQIDIREVPSDTLYAGTSLSRSERRAARLSLAVAQTASSAPSLSVSIPSSGGSDRERERQTEAERRRVLRSSAYPGVIDDDALRYLLASCNVQEGSGDSETPSLVRSLTLGTARLTHPASSMSGISGLMGPSLTSLTLCDAMDTETLIWALSLPRLTSLSLMLDGRCLMEPTALAAYDRRIRSLETLKTLTIGSYQSQFSPSETRQYSPSETRQVLAFVAHLLSLCPSLSVLHLVNFGFMTPQRVKAMIHGYVAHKRRSAPLHKGRPNKTIATRIVIACPGMDALYQSELGEPVMEVGGVCVVATSQ</sequence>